<evidence type="ECO:0000256" key="3">
    <source>
        <dbReference type="ARBA" id="ARBA00022692"/>
    </source>
</evidence>
<keyword evidence="5 7" id="KW-0472">Membrane</keyword>
<dbReference type="Pfam" id="PF00893">
    <property type="entry name" value="Multi_Drug_Res"/>
    <property type="match status" value="1"/>
</dbReference>
<keyword evidence="3 6" id="KW-0812">Transmembrane</keyword>
<evidence type="ECO:0000256" key="1">
    <source>
        <dbReference type="ARBA" id="ARBA00004651"/>
    </source>
</evidence>
<evidence type="ECO:0000313" key="9">
    <source>
        <dbReference type="Proteomes" id="UP000626844"/>
    </source>
</evidence>
<dbReference type="InterPro" id="IPR000390">
    <property type="entry name" value="Small_drug/metabolite_transptr"/>
</dbReference>
<dbReference type="RefSeq" id="WP_191158352.1">
    <property type="nucleotide sequence ID" value="NZ_JACXAI010000012.1"/>
</dbReference>
<comment type="similarity">
    <text evidence="6">Belongs to the drug/metabolite transporter (DMT) superfamily. Small multidrug resistance (SMR) (TC 2.A.7.1) family.</text>
</comment>
<comment type="caution">
    <text evidence="8">The sequence shown here is derived from an EMBL/GenBank/DDBJ whole genome shotgun (WGS) entry which is preliminary data.</text>
</comment>
<gene>
    <name evidence="8" type="ORF">IC621_10975</name>
</gene>
<dbReference type="Proteomes" id="UP000626844">
    <property type="component" value="Unassembled WGS sequence"/>
</dbReference>
<dbReference type="GO" id="GO:0022857">
    <property type="term" value="F:transmembrane transporter activity"/>
    <property type="evidence" value="ECO:0007669"/>
    <property type="project" value="InterPro"/>
</dbReference>
<dbReference type="Gene3D" id="1.10.3730.20">
    <property type="match status" value="1"/>
</dbReference>
<evidence type="ECO:0000256" key="4">
    <source>
        <dbReference type="ARBA" id="ARBA00022989"/>
    </source>
</evidence>
<dbReference type="EMBL" id="JACXAI010000012">
    <property type="protein sequence ID" value="MBD1380753.1"/>
    <property type="molecule type" value="Genomic_DNA"/>
</dbReference>
<sequence>MDKSWNIVFIAAIFEVFWVTGLKYAGDWLTWTGTIIAIIVSFYLLIRATKTLPVSTVYAVFAGLGATGTVFTEIIFFNEPLKWMKIFLILILIGGVIGLKAASKGKKGEAAP</sequence>
<dbReference type="PANTHER" id="PTHR30561">
    <property type="entry name" value="SMR FAMILY PROTON-DEPENDENT DRUG EFFLUX TRANSPORTER SUGE"/>
    <property type="match status" value="1"/>
</dbReference>
<evidence type="ECO:0000313" key="8">
    <source>
        <dbReference type="EMBL" id="MBD1380753.1"/>
    </source>
</evidence>
<keyword evidence="9" id="KW-1185">Reference proteome</keyword>
<feature type="transmembrane region" description="Helical" evidence="7">
    <location>
        <begin position="5"/>
        <end position="22"/>
    </location>
</feature>
<dbReference type="InterPro" id="IPR045324">
    <property type="entry name" value="Small_multidrug_res"/>
</dbReference>
<dbReference type="InterPro" id="IPR037185">
    <property type="entry name" value="EmrE-like"/>
</dbReference>
<evidence type="ECO:0000256" key="6">
    <source>
        <dbReference type="RuleBase" id="RU003942"/>
    </source>
</evidence>
<comment type="subcellular location">
    <subcellularLocation>
        <location evidence="1 6">Cell membrane</location>
        <topology evidence="1 6">Multi-pass membrane protein</topology>
    </subcellularLocation>
</comment>
<dbReference type="AlphaFoldDB" id="A0A926NIR3"/>
<feature type="transmembrane region" description="Helical" evidence="7">
    <location>
        <begin position="58"/>
        <end position="77"/>
    </location>
</feature>
<reference evidence="8" key="1">
    <citation type="submission" date="2020-09" db="EMBL/GenBank/DDBJ databases">
        <title>A novel bacterium of genus Bacillus, isolated from South China Sea.</title>
        <authorList>
            <person name="Huang H."/>
            <person name="Mo K."/>
            <person name="Hu Y."/>
        </authorList>
    </citation>
    <scope>NUCLEOTIDE SEQUENCE</scope>
    <source>
        <strain evidence="8">IB182487</strain>
    </source>
</reference>
<name>A0A926NIR3_9BACI</name>
<dbReference type="PANTHER" id="PTHR30561:SF7">
    <property type="entry name" value="GUANIDINIUM EFFLUX SYSTEM SUBUNIT GDNC-RELATED"/>
    <property type="match status" value="1"/>
</dbReference>
<evidence type="ECO:0000256" key="2">
    <source>
        <dbReference type="ARBA" id="ARBA00022475"/>
    </source>
</evidence>
<feature type="transmembrane region" description="Helical" evidence="7">
    <location>
        <begin position="83"/>
        <end position="102"/>
    </location>
</feature>
<evidence type="ECO:0000256" key="7">
    <source>
        <dbReference type="SAM" id="Phobius"/>
    </source>
</evidence>
<dbReference type="GO" id="GO:0005886">
    <property type="term" value="C:plasma membrane"/>
    <property type="evidence" value="ECO:0007669"/>
    <property type="project" value="UniProtKB-SubCell"/>
</dbReference>
<protein>
    <submittedName>
        <fullName evidence="8">Multidrug efflux SMR transporter</fullName>
    </submittedName>
</protein>
<keyword evidence="4 7" id="KW-1133">Transmembrane helix</keyword>
<accession>A0A926NIR3</accession>
<proteinExistence type="inferred from homology"/>
<dbReference type="SUPFAM" id="SSF103481">
    <property type="entry name" value="Multidrug resistance efflux transporter EmrE"/>
    <property type="match status" value="1"/>
</dbReference>
<feature type="transmembrane region" description="Helical" evidence="7">
    <location>
        <begin position="28"/>
        <end position="46"/>
    </location>
</feature>
<evidence type="ECO:0000256" key="5">
    <source>
        <dbReference type="ARBA" id="ARBA00023136"/>
    </source>
</evidence>
<organism evidence="8 9">
    <name type="scientific">Metabacillus arenae</name>
    <dbReference type="NCBI Taxonomy" id="2771434"/>
    <lineage>
        <taxon>Bacteria</taxon>
        <taxon>Bacillati</taxon>
        <taxon>Bacillota</taxon>
        <taxon>Bacilli</taxon>
        <taxon>Bacillales</taxon>
        <taxon>Bacillaceae</taxon>
        <taxon>Metabacillus</taxon>
    </lineage>
</organism>
<keyword evidence="2" id="KW-1003">Cell membrane</keyword>